<dbReference type="InterPro" id="IPR032675">
    <property type="entry name" value="LRR_dom_sf"/>
</dbReference>
<keyword evidence="3" id="KW-1185">Reference proteome</keyword>
<reference evidence="2 3" key="1">
    <citation type="submission" date="2024-01" db="EMBL/GenBank/DDBJ databases">
        <authorList>
            <person name="Waweru B."/>
        </authorList>
    </citation>
    <scope>NUCLEOTIDE SEQUENCE [LARGE SCALE GENOMIC DNA]</scope>
</reference>
<name>A0AAV1R4G9_9ROSI</name>
<dbReference type="Proteomes" id="UP001314170">
    <property type="component" value="Unassembled WGS sequence"/>
</dbReference>
<dbReference type="PANTHER" id="PTHR47186">
    <property type="entry name" value="LEUCINE-RICH REPEAT-CONTAINING PROTEIN 57"/>
    <property type="match status" value="1"/>
</dbReference>
<gene>
    <name evidence="2" type="ORF">DCAF_LOCUS5595</name>
</gene>
<comment type="caution">
    <text evidence="2">The sequence shown here is derived from an EMBL/GenBank/DDBJ whole genome shotgun (WGS) entry which is preliminary data.</text>
</comment>
<evidence type="ECO:0000313" key="3">
    <source>
        <dbReference type="Proteomes" id="UP001314170"/>
    </source>
</evidence>
<feature type="domain" description="R13L1/DRL21-like LRR repeat region" evidence="1">
    <location>
        <begin position="49"/>
        <end position="179"/>
    </location>
</feature>
<dbReference type="Gene3D" id="3.80.10.10">
    <property type="entry name" value="Ribonuclease Inhibitor"/>
    <property type="match status" value="1"/>
</dbReference>
<protein>
    <recommendedName>
        <fullName evidence="1">R13L1/DRL21-like LRR repeat region domain-containing protein</fullName>
    </recommendedName>
</protein>
<dbReference type="SUPFAM" id="SSF52058">
    <property type="entry name" value="L domain-like"/>
    <property type="match status" value="1"/>
</dbReference>
<organism evidence="2 3">
    <name type="scientific">Dovyalis caffra</name>
    <dbReference type="NCBI Taxonomy" id="77055"/>
    <lineage>
        <taxon>Eukaryota</taxon>
        <taxon>Viridiplantae</taxon>
        <taxon>Streptophyta</taxon>
        <taxon>Embryophyta</taxon>
        <taxon>Tracheophyta</taxon>
        <taxon>Spermatophyta</taxon>
        <taxon>Magnoliopsida</taxon>
        <taxon>eudicotyledons</taxon>
        <taxon>Gunneridae</taxon>
        <taxon>Pentapetalae</taxon>
        <taxon>rosids</taxon>
        <taxon>fabids</taxon>
        <taxon>Malpighiales</taxon>
        <taxon>Salicaceae</taxon>
        <taxon>Flacourtieae</taxon>
        <taxon>Dovyalis</taxon>
    </lineage>
</organism>
<dbReference type="PANTHER" id="PTHR47186:SF13">
    <property type="entry name" value="DISEASE RESISTANCE PROTEIN RGA3"/>
    <property type="match status" value="1"/>
</dbReference>
<evidence type="ECO:0000313" key="2">
    <source>
        <dbReference type="EMBL" id="CAK7327877.1"/>
    </source>
</evidence>
<dbReference type="EMBL" id="CAWUPB010000870">
    <property type="protein sequence ID" value="CAK7327877.1"/>
    <property type="molecule type" value="Genomic_DNA"/>
</dbReference>
<dbReference type="InterPro" id="IPR056789">
    <property type="entry name" value="LRR_R13L1-DRL21"/>
</dbReference>
<proteinExistence type="predicted"/>
<sequence length="237" mass="27553">MISLRHLEIDHCTGLTHMPNGLGQLTALQKLTQFIVGEYFYSLNLSAWLRELKGLNNLQGELRIAKLENLKVSAIELEEANLKGKLNLEVLRLEWTKEVNDHSVIDEDEALLEGFQPHSNLKEFHIYGYRAGKFPNWMMLNLSLLLPNLLEIITWRCYRCLELLIFSQLPMLKVLKLEEIIALEYIENNSNGSSSLSSFRGNQLNRGERVEQSTVLFPSLQELRLFDLRNLKGWWRE</sequence>
<evidence type="ECO:0000259" key="1">
    <source>
        <dbReference type="Pfam" id="PF25019"/>
    </source>
</evidence>
<dbReference type="AlphaFoldDB" id="A0AAV1R4G9"/>
<dbReference type="Pfam" id="PF25019">
    <property type="entry name" value="LRR_R13L1-DRL21"/>
    <property type="match status" value="1"/>
</dbReference>
<accession>A0AAV1R4G9</accession>